<evidence type="ECO:0000256" key="2">
    <source>
        <dbReference type="ARBA" id="ARBA00022692"/>
    </source>
</evidence>
<keyword evidence="9" id="KW-0325">Glycoprotein</keyword>
<feature type="compositionally biased region" description="Low complexity" evidence="11">
    <location>
        <begin position="261"/>
        <end position="272"/>
    </location>
</feature>
<dbReference type="InterPro" id="IPR036179">
    <property type="entry name" value="Ig-like_dom_sf"/>
</dbReference>
<dbReference type="InterPro" id="IPR047502">
    <property type="entry name" value="DD_TPGS1"/>
</dbReference>
<dbReference type="GO" id="GO:0098609">
    <property type="term" value="P:cell-cell adhesion"/>
    <property type="evidence" value="ECO:0007669"/>
    <property type="project" value="InterPro"/>
</dbReference>
<evidence type="ECO:0000313" key="15">
    <source>
        <dbReference type="Proteomes" id="UP000233556"/>
    </source>
</evidence>
<dbReference type="InterPro" id="IPR003987">
    <property type="entry name" value="ICAM_VCAM_N"/>
</dbReference>
<name>A0A2I0U4T3_LIMLA</name>
<proteinExistence type="predicted"/>
<dbReference type="PRINTS" id="PR01472">
    <property type="entry name" value="ICAMVCAM1"/>
</dbReference>
<dbReference type="SMART" id="SM00409">
    <property type="entry name" value="IG"/>
    <property type="match status" value="3"/>
</dbReference>
<dbReference type="PANTHER" id="PTHR31932">
    <property type="entry name" value="TUBULIN POLYGLUTAMYLASE COMPLEX SUBUNIT 1"/>
    <property type="match status" value="1"/>
</dbReference>
<evidence type="ECO:0000256" key="3">
    <source>
        <dbReference type="ARBA" id="ARBA00022729"/>
    </source>
</evidence>
<dbReference type="SUPFAM" id="SSF48726">
    <property type="entry name" value="Immunoglobulin"/>
    <property type="match status" value="3"/>
</dbReference>
<reference evidence="15" key="1">
    <citation type="submission" date="2017-11" db="EMBL/GenBank/DDBJ databases">
        <authorList>
            <person name="Lima N.C."/>
            <person name="Parody-Merino A.M."/>
            <person name="Battley P.F."/>
            <person name="Fidler A.E."/>
            <person name="Prosdocimi F."/>
        </authorList>
    </citation>
    <scope>NUCLEOTIDE SEQUENCE [LARGE SCALE GENOMIC DNA]</scope>
</reference>
<evidence type="ECO:0000256" key="7">
    <source>
        <dbReference type="ARBA" id="ARBA00023136"/>
    </source>
</evidence>
<evidence type="ECO:0000256" key="12">
    <source>
        <dbReference type="SAM" id="SignalP"/>
    </source>
</evidence>
<evidence type="ECO:0000256" key="8">
    <source>
        <dbReference type="ARBA" id="ARBA00023157"/>
    </source>
</evidence>
<feature type="region of interest" description="Disordered" evidence="11">
    <location>
        <begin position="230"/>
        <end position="297"/>
    </location>
</feature>
<dbReference type="PANTHER" id="PTHR31932:SF2">
    <property type="entry name" value="TUBULIN POLYGLUTAMYLASE COMPLEX SUBUNIT 1"/>
    <property type="match status" value="1"/>
</dbReference>
<evidence type="ECO:0000313" key="14">
    <source>
        <dbReference type="EMBL" id="PKU41067.1"/>
    </source>
</evidence>
<evidence type="ECO:0000256" key="1">
    <source>
        <dbReference type="ARBA" id="ARBA00004479"/>
    </source>
</evidence>
<evidence type="ECO:0000256" key="9">
    <source>
        <dbReference type="ARBA" id="ARBA00023180"/>
    </source>
</evidence>
<evidence type="ECO:0000259" key="13">
    <source>
        <dbReference type="PROSITE" id="PS50835"/>
    </source>
</evidence>
<feature type="chain" id="PRO_5014189051" evidence="12">
    <location>
        <begin position="19"/>
        <end position="754"/>
    </location>
</feature>
<evidence type="ECO:0000256" key="5">
    <source>
        <dbReference type="ARBA" id="ARBA00022889"/>
    </source>
</evidence>
<keyword evidence="6" id="KW-1133">Transmembrane helix</keyword>
<evidence type="ECO:0000256" key="11">
    <source>
        <dbReference type="SAM" id="MobiDB-lite"/>
    </source>
</evidence>
<feature type="domain" description="Ig-like" evidence="13">
    <location>
        <begin position="109"/>
        <end position="201"/>
    </location>
</feature>
<dbReference type="InterPro" id="IPR013783">
    <property type="entry name" value="Ig-like_fold"/>
</dbReference>
<dbReference type="SMART" id="SM00408">
    <property type="entry name" value="IGc2"/>
    <property type="match status" value="2"/>
</dbReference>
<dbReference type="Pfam" id="PF24480">
    <property type="entry name" value="TPGS1_C"/>
    <property type="match status" value="1"/>
</dbReference>
<feature type="compositionally biased region" description="Low complexity" evidence="11">
    <location>
        <begin position="475"/>
        <end position="484"/>
    </location>
</feature>
<feature type="region of interest" description="Disordered" evidence="11">
    <location>
        <begin position="435"/>
        <end position="493"/>
    </location>
</feature>
<feature type="compositionally biased region" description="Polar residues" evidence="11">
    <location>
        <begin position="241"/>
        <end position="260"/>
    </location>
</feature>
<gene>
    <name evidence="14" type="ORF">llap_8612</name>
</gene>
<feature type="compositionally biased region" description="Basic residues" evidence="11">
    <location>
        <begin position="446"/>
        <end position="459"/>
    </location>
</feature>
<dbReference type="GO" id="GO:0016020">
    <property type="term" value="C:membrane"/>
    <property type="evidence" value="ECO:0007669"/>
    <property type="project" value="UniProtKB-SubCell"/>
</dbReference>
<dbReference type="Gene3D" id="1.20.890.10">
    <property type="entry name" value="cAMP-dependent protein kinase regulatory subunit, dimerization-anchoring domain"/>
    <property type="match status" value="1"/>
</dbReference>
<evidence type="ECO:0000256" key="4">
    <source>
        <dbReference type="ARBA" id="ARBA00022737"/>
    </source>
</evidence>
<dbReference type="OrthoDB" id="9907246at2759"/>
<keyword evidence="2" id="KW-0812">Transmembrane</keyword>
<accession>A0A2I0U4T3</accession>
<dbReference type="InterPro" id="IPR015169">
    <property type="entry name" value="Adhes-Ig-like"/>
</dbReference>
<keyword evidence="5" id="KW-0130">Cell adhesion</keyword>
<dbReference type="InterPro" id="IPR003598">
    <property type="entry name" value="Ig_sub2"/>
</dbReference>
<feature type="compositionally biased region" description="Low complexity" evidence="11">
    <location>
        <begin position="230"/>
        <end position="240"/>
    </location>
</feature>
<feature type="domain" description="Ig-like" evidence="13">
    <location>
        <begin position="303"/>
        <end position="391"/>
    </location>
</feature>
<dbReference type="CDD" id="cd00096">
    <property type="entry name" value="Ig"/>
    <property type="match status" value="1"/>
</dbReference>
<evidence type="ECO:0000256" key="10">
    <source>
        <dbReference type="ARBA" id="ARBA00023319"/>
    </source>
</evidence>
<dbReference type="Gene3D" id="2.60.40.10">
    <property type="entry name" value="Immunoglobulins"/>
    <property type="match status" value="3"/>
</dbReference>
<dbReference type="Proteomes" id="UP000233556">
    <property type="component" value="Unassembled WGS sequence"/>
</dbReference>
<keyword evidence="10" id="KW-0393">Immunoglobulin domain</keyword>
<keyword evidence="4" id="KW-0677">Repeat</keyword>
<dbReference type="Pfam" id="PF09085">
    <property type="entry name" value="Adhes-Ig_like"/>
    <property type="match status" value="1"/>
</dbReference>
<dbReference type="EMBL" id="KZ506167">
    <property type="protein sequence ID" value="PKU41067.1"/>
    <property type="molecule type" value="Genomic_DNA"/>
</dbReference>
<dbReference type="InterPro" id="IPR007110">
    <property type="entry name" value="Ig-like_dom"/>
</dbReference>
<dbReference type="InterPro" id="IPR039235">
    <property type="entry name" value="TPGS1"/>
</dbReference>
<dbReference type="InterPro" id="IPR057632">
    <property type="entry name" value="TPGS1_C"/>
</dbReference>
<organism evidence="14 15">
    <name type="scientific">Limosa lapponica baueri</name>
    <dbReference type="NCBI Taxonomy" id="1758121"/>
    <lineage>
        <taxon>Eukaryota</taxon>
        <taxon>Metazoa</taxon>
        <taxon>Chordata</taxon>
        <taxon>Craniata</taxon>
        <taxon>Vertebrata</taxon>
        <taxon>Euteleostomi</taxon>
        <taxon>Archelosauria</taxon>
        <taxon>Archosauria</taxon>
        <taxon>Dinosauria</taxon>
        <taxon>Saurischia</taxon>
        <taxon>Theropoda</taxon>
        <taxon>Coelurosauria</taxon>
        <taxon>Aves</taxon>
        <taxon>Neognathae</taxon>
        <taxon>Neoaves</taxon>
        <taxon>Charadriiformes</taxon>
        <taxon>Scolopacidae</taxon>
        <taxon>Limosa</taxon>
    </lineage>
</organism>
<dbReference type="CDD" id="cd22960">
    <property type="entry name" value="DD_TPGS1"/>
    <property type="match status" value="1"/>
</dbReference>
<protein>
    <submittedName>
        <fullName evidence="14">Mucosal addressin cell adhesion molecule 1</fullName>
    </submittedName>
</protein>
<keyword evidence="7" id="KW-0472">Membrane</keyword>
<keyword evidence="8" id="KW-1015">Disulfide bond</keyword>
<dbReference type="GO" id="GO:0008017">
    <property type="term" value="F:microtubule binding"/>
    <property type="evidence" value="ECO:0007669"/>
    <property type="project" value="TreeGrafter"/>
</dbReference>
<reference evidence="15" key="2">
    <citation type="submission" date="2017-12" db="EMBL/GenBank/DDBJ databases">
        <title>Genome sequence of the Bar-tailed Godwit (Limosa lapponica baueri).</title>
        <authorList>
            <person name="Lima N.C.B."/>
            <person name="Parody-Merino A.M."/>
            <person name="Battley P.F."/>
            <person name="Fidler A.E."/>
            <person name="Prosdocimi F."/>
        </authorList>
    </citation>
    <scope>NUCLEOTIDE SEQUENCE [LARGE SCALE GENOMIC DNA]</scope>
</reference>
<comment type="subcellular location">
    <subcellularLocation>
        <location evidence="1">Membrane</location>
        <topology evidence="1">Single-pass type I membrane protein</topology>
    </subcellularLocation>
</comment>
<keyword evidence="3 12" id="KW-0732">Signal</keyword>
<evidence type="ECO:0000256" key="6">
    <source>
        <dbReference type="ARBA" id="ARBA00022989"/>
    </source>
</evidence>
<dbReference type="AlphaFoldDB" id="A0A2I0U4T3"/>
<dbReference type="InterPro" id="IPR003599">
    <property type="entry name" value="Ig_sub"/>
</dbReference>
<sequence length="754" mass="79521">MEPAPLLLLLGLLWGCGGRPTEKLVVMPRQPVVRYGGSAQLNCSLACAGGTVQWKGLDTNLGSITSFPTHSILHVSSAVVAMGGTKICQGTCRGQHYQQVVDLKIYALPDMLQLDTEPRALEPGQPATLHCSAQQVYPLTGLVLTWYRGDQVLEEADFDFMETEEELFDIMATLTVAGKDVEEGVEFRCEVTLSIGQETLTRVASVVASAGAVTEKPAAVATSMGSSWTAAATTESPSTARPVTTTALPLEPSSPTARLATTSLPSSGTTSPQDEAWGTAGDSISWGSAPAGKETGLPMGTVPTCSLRIWSLPPNGTRGRALRIECHAQCTGNATVHWLQTPVALSQYREEAAGSSSTLQLDHAELQHQGHYQCVLLGHRSQVVSLQLTVSDGGDSTDPAIAAGTTVSLLGLIATGVMAHRLWKRFRSQWRTAASLKDGGAGTPGLRRKGRWQGGRKRPSPPGAKMAAYEKRRAAAAPAPAPAAGSGLAEPGQAAAGGLESEAEFLLRAGVTAMVREALLKVLEARPEEPVSFLADYFERLVPGSPGAAGEAAAELPGPPQRLARALWYVRLAHHSHRTAFDSNAGAAYEVLGAGGRRRKAGVDGRLYSELLRRICQHGGAPAEAAAALLGRVRCRDHEAVPFDVFRYGVLTCFVLLEFASKADALFGVLDGGSGAADGRVCQAVLRALEDALGIGHIALPGRYLEAGSRLGPDGLALAMDRALQERKVGTSMSRDEFLRKATALFVAKVKPVE</sequence>
<feature type="signal peptide" evidence="12">
    <location>
        <begin position="1"/>
        <end position="18"/>
    </location>
</feature>
<keyword evidence="15" id="KW-1185">Reference proteome</keyword>
<dbReference type="PROSITE" id="PS50835">
    <property type="entry name" value="IG_LIKE"/>
    <property type="match status" value="2"/>
</dbReference>